<evidence type="ECO:0000313" key="2">
    <source>
        <dbReference type="Proteomes" id="UP001595818"/>
    </source>
</evidence>
<gene>
    <name evidence="1" type="ORF">ACFPFU_22265</name>
</gene>
<dbReference type="Proteomes" id="UP001595818">
    <property type="component" value="Unassembled WGS sequence"/>
</dbReference>
<comment type="caution">
    <text evidence="1">The sequence shown here is derived from an EMBL/GenBank/DDBJ whole genome shotgun (WGS) entry which is preliminary data.</text>
</comment>
<evidence type="ECO:0000313" key="1">
    <source>
        <dbReference type="EMBL" id="MFC4874445.1"/>
    </source>
</evidence>
<accession>A0ABV9T924</accession>
<sequence>MKIFYTCPSDRMAIRLHHQFGTQISCYQNLGGLFNFKQSIWADSLYLECASQPVKEIYFVGSLQNRFVKSVLENEVGYGSSAEQEFARLYIQHFDNFDAFQSLQEKQLYLMMSAYKKQRQEIMEHHVLRDIIQQNTINIGALILMNNELYRFELLETVKR</sequence>
<dbReference type="EMBL" id="JBHSJJ010000018">
    <property type="protein sequence ID" value="MFC4874445.1"/>
    <property type="molecule type" value="Genomic_DNA"/>
</dbReference>
<name>A0ABV9T924_9BACT</name>
<dbReference type="RefSeq" id="WP_377068298.1">
    <property type="nucleotide sequence ID" value="NZ_JBHSJJ010000018.1"/>
</dbReference>
<keyword evidence="2" id="KW-1185">Reference proteome</keyword>
<organism evidence="1 2">
    <name type="scientific">Negadavirga shengliensis</name>
    <dbReference type="NCBI Taxonomy" id="1389218"/>
    <lineage>
        <taxon>Bacteria</taxon>
        <taxon>Pseudomonadati</taxon>
        <taxon>Bacteroidota</taxon>
        <taxon>Cytophagia</taxon>
        <taxon>Cytophagales</taxon>
        <taxon>Cyclobacteriaceae</taxon>
        <taxon>Negadavirga</taxon>
    </lineage>
</organism>
<reference evidence="2" key="1">
    <citation type="journal article" date="2019" name="Int. J. Syst. Evol. Microbiol.">
        <title>The Global Catalogue of Microorganisms (GCM) 10K type strain sequencing project: providing services to taxonomists for standard genome sequencing and annotation.</title>
        <authorList>
            <consortium name="The Broad Institute Genomics Platform"/>
            <consortium name="The Broad Institute Genome Sequencing Center for Infectious Disease"/>
            <person name="Wu L."/>
            <person name="Ma J."/>
        </authorList>
    </citation>
    <scope>NUCLEOTIDE SEQUENCE [LARGE SCALE GENOMIC DNA]</scope>
    <source>
        <strain evidence="2">CGMCC 4.7466</strain>
    </source>
</reference>
<proteinExistence type="predicted"/>
<protein>
    <submittedName>
        <fullName evidence="1">Uncharacterized protein</fullName>
    </submittedName>
</protein>